<name>A0AAE1E4W5_9GAST</name>
<accession>A0AAE1E4W5</accession>
<proteinExistence type="predicted"/>
<dbReference type="EMBL" id="JAWDGP010001304">
    <property type="protein sequence ID" value="KAK3792973.1"/>
    <property type="molecule type" value="Genomic_DNA"/>
</dbReference>
<gene>
    <name evidence="1" type="ORF">RRG08_060666</name>
</gene>
<organism evidence="1 2">
    <name type="scientific">Elysia crispata</name>
    <name type="common">lettuce slug</name>
    <dbReference type="NCBI Taxonomy" id="231223"/>
    <lineage>
        <taxon>Eukaryota</taxon>
        <taxon>Metazoa</taxon>
        <taxon>Spiralia</taxon>
        <taxon>Lophotrochozoa</taxon>
        <taxon>Mollusca</taxon>
        <taxon>Gastropoda</taxon>
        <taxon>Heterobranchia</taxon>
        <taxon>Euthyneura</taxon>
        <taxon>Panpulmonata</taxon>
        <taxon>Sacoglossa</taxon>
        <taxon>Placobranchoidea</taxon>
        <taxon>Plakobranchidae</taxon>
        <taxon>Elysia</taxon>
    </lineage>
</organism>
<keyword evidence="2" id="KW-1185">Reference proteome</keyword>
<reference evidence="1" key="1">
    <citation type="journal article" date="2023" name="G3 (Bethesda)">
        <title>A reference genome for the long-term kleptoplast-retaining sea slug Elysia crispata morphotype clarki.</title>
        <authorList>
            <person name="Eastman K.E."/>
            <person name="Pendleton A.L."/>
            <person name="Shaikh M.A."/>
            <person name="Suttiyut T."/>
            <person name="Ogas R."/>
            <person name="Tomko P."/>
            <person name="Gavelis G."/>
            <person name="Widhalm J.R."/>
            <person name="Wisecaver J.H."/>
        </authorList>
    </citation>
    <scope>NUCLEOTIDE SEQUENCE</scope>
    <source>
        <strain evidence="1">ECLA1</strain>
    </source>
</reference>
<dbReference type="Proteomes" id="UP001283361">
    <property type="component" value="Unassembled WGS sequence"/>
</dbReference>
<evidence type="ECO:0000313" key="1">
    <source>
        <dbReference type="EMBL" id="KAK3792973.1"/>
    </source>
</evidence>
<comment type="caution">
    <text evidence="1">The sequence shown here is derived from an EMBL/GenBank/DDBJ whole genome shotgun (WGS) entry which is preliminary data.</text>
</comment>
<dbReference type="AlphaFoldDB" id="A0AAE1E4W5"/>
<sequence length="208" mass="22195">MFRRATSMCQLYRRKTSRASSHPAGYSWSYGQWPDSVREDRPVWRASSAIRRPLSDWYLAPRFSGNPSDYGWVESESPLLAGGSGRRKGPLLVVTSRPPGVSLLVESESPLLAGGSGRRKGPLLVVTSRPPGVSLLVESESPLLAGGSGRRKGPLLVVTSRPPGVSLLVESESPLLAGGSGRRKGPLLVVTSRPPGVSLLVDEDSALD</sequence>
<protein>
    <submittedName>
        <fullName evidence="1">Uncharacterized protein</fullName>
    </submittedName>
</protein>
<evidence type="ECO:0000313" key="2">
    <source>
        <dbReference type="Proteomes" id="UP001283361"/>
    </source>
</evidence>